<protein>
    <submittedName>
        <fullName evidence="3">Uncharacterized protein</fullName>
    </submittedName>
</protein>
<feature type="compositionally biased region" description="Polar residues" evidence="1">
    <location>
        <begin position="1"/>
        <end position="21"/>
    </location>
</feature>
<keyword evidence="2" id="KW-0472">Membrane</keyword>
<dbReference type="AlphaFoldDB" id="A0AAW0BQZ4"/>
<gene>
    <name evidence="3" type="ORF">VNI00_015133</name>
</gene>
<evidence type="ECO:0000256" key="2">
    <source>
        <dbReference type="SAM" id="Phobius"/>
    </source>
</evidence>
<accession>A0AAW0BQZ4</accession>
<keyword evidence="2" id="KW-1133">Transmembrane helix</keyword>
<feature type="transmembrane region" description="Helical" evidence="2">
    <location>
        <begin position="40"/>
        <end position="62"/>
    </location>
</feature>
<keyword evidence="4" id="KW-1185">Reference proteome</keyword>
<keyword evidence="2" id="KW-0812">Transmembrane</keyword>
<sequence>MTPFIPSSASNQAESTRNPSSFDPVGANDTSETRSTKTSIIGPATGTGTALVAILILALIYFCRRHRRQQCTALNRNMMVRQPQDQNVEIEMRNRPDSGYMSTYSASVTALNTGIEMTGKIGVQTERQKEIEERMQHLVALLDTLESQSQIDSEASIGKVRERIKRLSALKEGEWAREVSDVKPVEMM</sequence>
<evidence type="ECO:0000313" key="4">
    <source>
        <dbReference type="Proteomes" id="UP001383192"/>
    </source>
</evidence>
<feature type="region of interest" description="Disordered" evidence="1">
    <location>
        <begin position="1"/>
        <end position="42"/>
    </location>
</feature>
<evidence type="ECO:0000256" key="1">
    <source>
        <dbReference type="SAM" id="MobiDB-lite"/>
    </source>
</evidence>
<dbReference type="Proteomes" id="UP001383192">
    <property type="component" value="Unassembled WGS sequence"/>
</dbReference>
<organism evidence="3 4">
    <name type="scientific">Paramarasmius palmivorus</name>
    <dbReference type="NCBI Taxonomy" id="297713"/>
    <lineage>
        <taxon>Eukaryota</taxon>
        <taxon>Fungi</taxon>
        <taxon>Dikarya</taxon>
        <taxon>Basidiomycota</taxon>
        <taxon>Agaricomycotina</taxon>
        <taxon>Agaricomycetes</taxon>
        <taxon>Agaricomycetidae</taxon>
        <taxon>Agaricales</taxon>
        <taxon>Marasmiineae</taxon>
        <taxon>Marasmiaceae</taxon>
        <taxon>Paramarasmius</taxon>
    </lineage>
</organism>
<name>A0AAW0BQZ4_9AGAR</name>
<comment type="caution">
    <text evidence="3">The sequence shown here is derived from an EMBL/GenBank/DDBJ whole genome shotgun (WGS) entry which is preliminary data.</text>
</comment>
<reference evidence="3 4" key="1">
    <citation type="submission" date="2024-01" db="EMBL/GenBank/DDBJ databases">
        <title>A draft genome for a cacao thread blight-causing isolate of Paramarasmius palmivorus.</title>
        <authorList>
            <person name="Baruah I.K."/>
            <person name="Bukari Y."/>
            <person name="Amoako-Attah I."/>
            <person name="Meinhardt L.W."/>
            <person name="Bailey B.A."/>
            <person name="Cohen S.P."/>
        </authorList>
    </citation>
    <scope>NUCLEOTIDE SEQUENCE [LARGE SCALE GENOMIC DNA]</scope>
    <source>
        <strain evidence="3 4">GH-12</strain>
    </source>
</reference>
<evidence type="ECO:0000313" key="3">
    <source>
        <dbReference type="EMBL" id="KAK7027917.1"/>
    </source>
</evidence>
<proteinExistence type="predicted"/>
<dbReference type="EMBL" id="JAYKXP010000093">
    <property type="protein sequence ID" value="KAK7027917.1"/>
    <property type="molecule type" value="Genomic_DNA"/>
</dbReference>